<feature type="domain" description="Tyr recombinase" evidence="5">
    <location>
        <begin position="284"/>
        <end position="479"/>
    </location>
</feature>
<dbReference type="InterPro" id="IPR002104">
    <property type="entry name" value="Integrase_catalytic"/>
</dbReference>
<dbReference type="Gene3D" id="1.10.150.130">
    <property type="match status" value="1"/>
</dbReference>
<dbReference type="PANTHER" id="PTHR30349">
    <property type="entry name" value="PHAGE INTEGRASE-RELATED"/>
    <property type="match status" value="1"/>
</dbReference>
<protein>
    <submittedName>
        <fullName evidence="6">Integrase</fullName>
    </submittedName>
</protein>
<dbReference type="SUPFAM" id="SSF56349">
    <property type="entry name" value="DNA breaking-rejoining enzymes"/>
    <property type="match status" value="1"/>
</dbReference>
<keyword evidence="2" id="KW-0229">DNA integration</keyword>
<evidence type="ECO:0000259" key="5">
    <source>
        <dbReference type="PROSITE" id="PS51898"/>
    </source>
</evidence>
<dbReference type="InterPro" id="IPR013762">
    <property type="entry name" value="Integrase-like_cat_sf"/>
</dbReference>
<dbReference type="InterPro" id="IPR011010">
    <property type="entry name" value="DNA_brk_join_enz"/>
</dbReference>
<gene>
    <name evidence="6" type="ORF">EAH88_15360</name>
</gene>
<name>A0A502BXW7_9GAMM</name>
<dbReference type="GO" id="GO:0006310">
    <property type="term" value="P:DNA recombination"/>
    <property type="evidence" value="ECO:0007669"/>
    <property type="project" value="UniProtKB-KW"/>
</dbReference>
<dbReference type="CDD" id="cd01184">
    <property type="entry name" value="INT_C_like_1"/>
    <property type="match status" value="1"/>
</dbReference>
<reference evidence="6 7" key="1">
    <citation type="journal article" date="2019" name="Environ. Microbiol.">
        <title>Species interactions and distinct microbial communities in high Arctic permafrost affected cryosols are associated with the CH4 and CO2 gas fluxes.</title>
        <authorList>
            <person name="Altshuler I."/>
            <person name="Hamel J."/>
            <person name="Turney S."/>
            <person name="Magnuson E."/>
            <person name="Levesque R."/>
            <person name="Greer C."/>
            <person name="Whyte L.G."/>
        </authorList>
    </citation>
    <scope>NUCLEOTIDE SEQUENCE [LARGE SCALE GENOMIC DNA]</scope>
    <source>
        <strain evidence="6 7">S13Y</strain>
    </source>
</reference>
<dbReference type="PROSITE" id="PS51898">
    <property type="entry name" value="TYR_RECOMBINASE"/>
    <property type="match status" value="1"/>
</dbReference>
<dbReference type="AlphaFoldDB" id="A0A502BXW7"/>
<evidence type="ECO:0000256" key="3">
    <source>
        <dbReference type="ARBA" id="ARBA00023125"/>
    </source>
</evidence>
<comment type="similarity">
    <text evidence="1">Belongs to the 'phage' integrase family.</text>
</comment>
<dbReference type="InterPro" id="IPR004107">
    <property type="entry name" value="Integrase_SAM-like_N"/>
</dbReference>
<dbReference type="EMBL" id="RCZO01000010">
    <property type="protein sequence ID" value="TPG05350.1"/>
    <property type="molecule type" value="Genomic_DNA"/>
</dbReference>
<dbReference type="PANTHER" id="PTHR30349:SF41">
    <property type="entry name" value="INTEGRASE_RECOMBINASE PROTEIN MJ0367-RELATED"/>
    <property type="match status" value="1"/>
</dbReference>
<dbReference type="Proteomes" id="UP000319486">
    <property type="component" value="Unassembled WGS sequence"/>
</dbReference>
<sequence>MVHLLVHKALMRFPHYLYRTASQIWHFRQRIPSDLQVLMGRAVIKRTLRTRDVLTAQRRALELAQQYAQVFAVARRQGVAKDSIPAVDDIVKSAKKAKPYKIIRSPDGTVQIEANGDKDHGHAMEAWDRVQVESIGPVWRESFVQQLPANIESSNSKVSTPSSALRGGGVPPLAIGRAAVQWLANIKPDTLPKTFSIKSAAVNGFVAFYGDKKPLGEVSRVDVGRWVEAMKKSGLSTPTLVNKTSYLRGFFDWSKARGLYVSDGNPAQGQVIFRMRERRARRVLGFKAFPADQIRILFHRDAFHNLSPSGRWGALIGLYTGMRVAEVGQLALSDFVEVGGIPRFRITNEGLGQSVKTDASLRTVPIHPHLIELGILDRVKMLRKHGEKRFFPKVKFNVVNGAGNWLSTTFTRHIGASLVLPEKGKYGFHSLRKTFVQELQTLGVPSEIRAAYVGHELDDEHHATYSRAPTSRELFDAVSKLDWKLDLKTLAELLH</sequence>
<dbReference type="InterPro" id="IPR050090">
    <property type="entry name" value="Tyrosine_recombinase_XerCD"/>
</dbReference>
<proteinExistence type="inferred from homology"/>
<keyword evidence="4" id="KW-0233">DNA recombination</keyword>
<dbReference type="InterPro" id="IPR010998">
    <property type="entry name" value="Integrase_recombinase_N"/>
</dbReference>
<evidence type="ECO:0000256" key="4">
    <source>
        <dbReference type="ARBA" id="ARBA00023172"/>
    </source>
</evidence>
<evidence type="ECO:0000313" key="6">
    <source>
        <dbReference type="EMBL" id="TPG05350.1"/>
    </source>
</evidence>
<keyword evidence="7" id="KW-1185">Reference proteome</keyword>
<evidence type="ECO:0000256" key="1">
    <source>
        <dbReference type="ARBA" id="ARBA00008857"/>
    </source>
</evidence>
<comment type="caution">
    <text evidence="6">The sequence shown here is derived from an EMBL/GenBank/DDBJ whole genome shotgun (WGS) entry which is preliminary data.</text>
</comment>
<evidence type="ECO:0000256" key="2">
    <source>
        <dbReference type="ARBA" id="ARBA00022908"/>
    </source>
</evidence>
<evidence type="ECO:0000313" key="7">
    <source>
        <dbReference type="Proteomes" id="UP000319486"/>
    </source>
</evidence>
<dbReference type="GO" id="GO:0015074">
    <property type="term" value="P:DNA integration"/>
    <property type="evidence" value="ECO:0007669"/>
    <property type="project" value="UniProtKB-KW"/>
</dbReference>
<dbReference type="Pfam" id="PF20172">
    <property type="entry name" value="DUF6538"/>
    <property type="match status" value="1"/>
</dbReference>
<dbReference type="InterPro" id="IPR046668">
    <property type="entry name" value="DUF6538"/>
</dbReference>
<dbReference type="Pfam" id="PF02899">
    <property type="entry name" value="Phage_int_SAM_1"/>
    <property type="match status" value="1"/>
</dbReference>
<accession>A0A502BXW7</accession>
<dbReference type="Gene3D" id="1.10.443.10">
    <property type="entry name" value="Intergrase catalytic core"/>
    <property type="match status" value="1"/>
</dbReference>
<keyword evidence="3" id="KW-0238">DNA-binding</keyword>
<organism evidence="6 7">
    <name type="scientific">Rhodanobacter glycinis</name>
    <dbReference type="NCBI Taxonomy" id="582702"/>
    <lineage>
        <taxon>Bacteria</taxon>
        <taxon>Pseudomonadati</taxon>
        <taxon>Pseudomonadota</taxon>
        <taxon>Gammaproteobacteria</taxon>
        <taxon>Lysobacterales</taxon>
        <taxon>Rhodanobacteraceae</taxon>
        <taxon>Rhodanobacter</taxon>
    </lineage>
</organism>
<dbReference type="GO" id="GO:0003677">
    <property type="term" value="F:DNA binding"/>
    <property type="evidence" value="ECO:0007669"/>
    <property type="project" value="UniProtKB-KW"/>
</dbReference>